<dbReference type="RefSeq" id="WP_345333557.1">
    <property type="nucleotide sequence ID" value="NZ_BAABJZ010000008.1"/>
</dbReference>
<gene>
    <name evidence="1" type="ORF">GCM10023333_07490</name>
</gene>
<dbReference type="Proteomes" id="UP001499988">
    <property type="component" value="Unassembled WGS sequence"/>
</dbReference>
<name>A0ABP9EGZ9_9GAMM</name>
<sequence length="71" mass="7821">MSAVIILSSALLLTPLSPEPVEMDTRPVHQEIQHGLEIDQAERQREFAQLELGTPVLIAQDADELTDAEAE</sequence>
<comment type="caution">
    <text evidence="1">The sequence shown here is derived from an EMBL/GenBank/DDBJ whole genome shotgun (WGS) entry which is preliminary data.</text>
</comment>
<accession>A0ABP9EGZ9</accession>
<organism evidence="1 2">
    <name type="scientific">Ferrimonas pelagia</name>
    <dbReference type="NCBI Taxonomy" id="1177826"/>
    <lineage>
        <taxon>Bacteria</taxon>
        <taxon>Pseudomonadati</taxon>
        <taxon>Pseudomonadota</taxon>
        <taxon>Gammaproteobacteria</taxon>
        <taxon>Alteromonadales</taxon>
        <taxon>Ferrimonadaceae</taxon>
        <taxon>Ferrimonas</taxon>
    </lineage>
</organism>
<dbReference type="EMBL" id="BAABJZ010000008">
    <property type="protein sequence ID" value="GAA4876703.1"/>
    <property type="molecule type" value="Genomic_DNA"/>
</dbReference>
<keyword evidence="2" id="KW-1185">Reference proteome</keyword>
<protein>
    <submittedName>
        <fullName evidence="1">Uncharacterized protein</fullName>
    </submittedName>
</protein>
<evidence type="ECO:0000313" key="1">
    <source>
        <dbReference type="EMBL" id="GAA4876703.1"/>
    </source>
</evidence>
<proteinExistence type="predicted"/>
<evidence type="ECO:0000313" key="2">
    <source>
        <dbReference type="Proteomes" id="UP001499988"/>
    </source>
</evidence>
<reference evidence="2" key="1">
    <citation type="journal article" date="2019" name="Int. J. Syst. Evol. Microbiol.">
        <title>The Global Catalogue of Microorganisms (GCM) 10K type strain sequencing project: providing services to taxonomists for standard genome sequencing and annotation.</title>
        <authorList>
            <consortium name="The Broad Institute Genomics Platform"/>
            <consortium name="The Broad Institute Genome Sequencing Center for Infectious Disease"/>
            <person name="Wu L."/>
            <person name="Ma J."/>
        </authorList>
    </citation>
    <scope>NUCLEOTIDE SEQUENCE [LARGE SCALE GENOMIC DNA]</scope>
    <source>
        <strain evidence="2">JCM 18401</strain>
    </source>
</reference>